<gene>
    <name evidence="2" type="ORF">FRIFI_1173</name>
</gene>
<name>A0A2P2BR12_9FIRM</name>
<dbReference type="InterPro" id="IPR012454">
    <property type="entry name" value="DUF1659"/>
</dbReference>
<proteinExistence type="predicted"/>
<accession>A0A2P2BR12</accession>
<reference evidence="2 3" key="1">
    <citation type="submission" date="2014-09" db="EMBL/GenBank/DDBJ databases">
        <authorList>
            <person name="Hornung B.V."/>
        </authorList>
    </citation>
    <scope>NUCLEOTIDE SEQUENCE [LARGE SCALE GENOMIC DNA]</scope>
    <source>
        <strain evidence="2 3">FRIFI</strain>
    </source>
</reference>
<dbReference type="EMBL" id="LN650648">
    <property type="protein sequence ID" value="CEI72712.1"/>
    <property type="molecule type" value="Genomic_DNA"/>
</dbReference>
<dbReference type="Proteomes" id="UP000245695">
    <property type="component" value="Chromosome 1"/>
</dbReference>
<dbReference type="AlphaFoldDB" id="A0A2P2BR12"/>
<dbReference type="RefSeq" id="WP_092926129.1">
    <property type="nucleotide sequence ID" value="NZ_FJTZ01000012.1"/>
</dbReference>
<feature type="domain" description="DUF1659" evidence="1">
    <location>
        <begin position="2"/>
        <end position="74"/>
    </location>
</feature>
<evidence type="ECO:0000259" key="1">
    <source>
        <dbReference type="Pfam" id="PF07872"/>
    </source>
</evidence>
<organism evidence="2 3">
    <name type="scientific">Romboutsia hominis</name>
    <dbReference type="NCBI Taxonomy" id="1507512"/>
    <lineage>
        <taxon>Bacteria</taxon>
        <taxon>Bacillati</taxon>
        <taxon>Bacillota</taxon>
        <taxon>Clostridia</taxon>
        <taxon>Peptostreptococcales</taxon>
        <taxon>Peptostreptococcaceae</taxon>
        <taxon>Romboutsia</taxon>
    </lineage>
</organism>
<evidence type="ECO:0000313" key="3">
    <source>
        <dbReference type="Proteomes" id="UP000245695"/>
    </source>
</evidence>
<evidence type="ECO:0000313" key="2">
    <source>
        <dbReference type="EMBL" id="CEI72712.1"/>
    </source>
</evidence>
<sequence length="74" mass="7875">MAVTATKNPSGLKIRFDCGLDDVTGKTKVKSRTYSNVDPEATNDDVYAVGAVIASLQNNTLLEVAIIDNTTLSE</sequence>
<dbReference type="KEGG" id="rhom:FRIFI_1173"/>
<dbReference type="Pfam" id="PF07872">
    <property type="entry name" value="DUF1659"/>
    <property type="match status" value="1"/>
</dbReference>
<keyword evidence="3" id="KW-1185">Reference proteome</keyword>
<protein>
    <recommendedName>
        <fullName evidence="1">DUF1659 domain-containing protein</fullName>
    </recommendedName>
</protein>